<dbReference type="RefSeq" id="WP_213914521.1">
    <property type="nucleotide sequence ID" value="NZ_JANGWI010000035.1"/>
</dbReference>
<evidence type="ECO:0000313" key="2">
    <source>
        <dbReference type="EMBL" id="ELR5219607.1"/>
    </source>
</evidence>
<reference evidence="2" key="1">
    <citation type="submission" date="2023-10" db="EMBL/GenBank/DDBJ databases">
        <authorList>
            <consortium name="Clinical and Environmental Microbiology Branch: Whole genome sequencing antimicrobial resistance pathogens in the healthcare setting"/>
        </authorList>
    </citation>
    <scope>NUCLEOTIDE SEQUENCE</scope>
    <source>
        <strain evidence="2">2020QW-00022</strain>
    </source>
</reference>
<accession>A0AAD2VUH9</accession>
<dbReference type="AlphaFoldDB" id="A0AAD2VUH9"/>
<gene>
    <name evidence="3" type="ORF">M0K77_004168</name>
    <name evidence="2" type="ORF">M0K77_RS20840</name>
</gene>
<name>A0AAD2VUH9_PRORE</name>
<dbReference type="PANTHER" id="PTHR33713:SF1">
    <property type="entry name" value="CYTOPLASMIC PROTEIN"/>
    <property type="match status" value="1"/>
</dbReference>
<dbReference type="PANTHER" id="PTHR33713">
    <property type="entry name" value="ANTITOXIN YAFN-RELATED"/>
    <property type="match status" value="1"/>
</dbReference>
<sequence>MTYQILSDTAASITDLKKNPMGIIAEGEGNPVAILNRNEPAFYCVPPELFAWFMELAEDAELNKIADERVQSLDTVSVNLDDL</sequence>
<evidence type="ECO:0000313" key="3">
    <source>
        <dbReference type="EMBL" id="EMR4591794.1"/>
    </source>
</evidence>
<dbReference type="EMBL" id="ABEXCJ040000013">
    <property type="protein sequence ID" value="ELR5219607.1"/>
    <property type="molecule type" value="Genomic_DNA"/>
</dbReference>
<dbReference type="EMBL" id="ABEXCJ050000013">
    <property type="protein sequence ID" value="EMR4591794.1"/>
    <property type="molecule type" value="Genomic_DNA"/>
</dbReference>
<comment type="caution">
    <text evidence="2">The sequence shown here is derived from an EMBL/GenBank/DDBJ whole genome shotgun (WGS) entry which is preliminary data.</text>
</comment>
<dbReference type="InterPro" id="IPR036165">
    <property type="entry name" value="YefM-like_sf"/>
</dbReference>
<comment type="similarity">
    <text evidence="1">Belongs to the phD/YefM antitoxin family.</text>
</comment>
<evidence type="ECO:0000256" key="1">
    <source>
        <dbReference type="ARBA" id="ARBA00009981"/>
    </source>
</evidence>
<organism evidence="2">
    <name type="scientific">Providencia rettgeri</name>
    <dbReference type="NCBI Taxonomy" id="587"/>
    <lineage>
        <taxon>Bacteria</taxon>
        <taxon>Pseudomonadati</taxon>
        <taxon>Pseudomonadota</taxon>
        <taxon>Gammaproteobacteria</taxon>
        <taxon>Enterobacterales</taxon>
        <taxon>Morganellaceae</taxon>
        <taxon>Providencia</taxon>
    </lineage>
</organism>
<protein>
    <submittedName>
        <fullName evidence="2">Type II toxin-antitoxin system Phd/YefM family antitoxin</fullName>
    </submittedName>
</protein>
<dbReference type="InterPro" id="IPR051405">
    <property type="entry name" value="phD/YefM_antitoxin"/>
</dbReference>
<proteinExistence type="inferred from homology"/>
<dbReference type="SUPFAM" id="SSF143120">
    <property type="entry name" value="YefM-like"/>
    <property type="match status" value="1"/>
</dbReference>